<proteinExistence type="predicted"/>
<accession>A0A8J6BUU7</accession>
<dbReference type="Proteomes" id="UP000717585">
    <property type="component" value="Unassembled WGS sequence"/>
</dbReference>
<reference evidence="1" key="1">
    <citation type="submission" date="2021-05" db="EMBL/GenBank/DDBJ databases">
        <title>A free-living protist that lacks canonical eukaryotic 1 DNA replication and segregation systems.</title>
        <authorList>
            <person name="Salas-Leiva D.E."/>
            <person name="Tromer E.C."/>
            <person name="Curtis B.A."/>
            <person name="Jerlstrom-Hultqvist J."/>
            <person name="Kolisko M."/>
            <person name="Yi Z."/>
            <person name="Salas-Leiva J.S."/>
            <person name="Gallot-Lavallee L."/>
            <person name="Kops G.J.P.L."/>
            <person name="Archibald J.M."/>
            <person name="Simpson A.G.B."/>
            <person name="Roger A.J."/>
        </authorList>
    </citation>
    <scope>NUCLEOTIDE SEQUENCE</scope>
    <source>
        <strain evidence="1">BICM</strain>
    </source>
</reference>
<evidence type="ECO:0000313" key="2">
    <source>
        <dbReference type="Proteomes" id="UP000717585"/>
    </source>
</evidence>
<organism evidence="1 2">
    <name type="scientific">Carpediemonas membranifera</name>
    <dbReference type="NCBI Taxonomy" id="201153"/>
    <lineage>
        <taxon>Eukaryota</taxon>
        <taxon>Metamonada</taxon>
        <taxon>Carpediemonas-like organisms</taxon>
        <taxon>Carpediemonas</taxon>
    </lineage>
</organism>
<sequence length="185" mass="20926">MNGTFHISQVSQKFVKMNQTGKESWTEDTLAAHKAYIQYVRLSDKSDIIPSVRTFFKQDVATRGVDDIDHRFFMFVHPVLPRYLPRLVAIRDCKTDSIISALLLTKESYNTEATDETPSELRQDLYVVVIRTAFYARGNGLATILLSVASAGQRIRLQWVSSLVPAYQRMGMSISKQKVHDGVPG</sequence>
<dbReference type="AlphaFoldDB" id="A0A8J6BUU7"/>
<keyword evidence="2" id="KW-1185">Reference proteome</keyword>
<protein>
    <submittedName>
        <fullName evidence="1">Uncharacterized protein</fullName>
    </submittedName>
</protein>
<dbReference type="EMBL" id="JAHDYR010000062">
    <property type="protein sequence ID" value="KAG9390726.1"/>
    <property type="molecule type" value="Genomic_DNA"/>
</dbReference>
<gene>
    <name evidence="1" type="ORF">J8273_6977</name>
</gene>
<comment type="caution">
    <text evidence="1">The sequence shown here is derived from an EMBL/GenBank/DDBJ whole genome shotgun (WGS) entry which is preliminary data.</text>
</comment>
<name>A0A8J6BUU7_9EUKA</name>
<evidence type="ECO:0000313" key="1">
    <source>
        <dbReference type="EMBL" id="KAG9390726.1"/>
    </source>
</evidence>